<comment type="caution">
    <text evidence="12">The sequence shown here is derived from an EMBL/GenBank/DDBJ whole genome shotgun (WGS) entry which is preliminary data.</text>
</comment>
<protein>
    <recommendedName>
        <fullName evidence="3">glycerol kinase</fullName>
        <ecNumber evidence="3">2.7.1.30</ecNumber>
    </recommendedName>
</protein>
<evidence type="ECO:0000256" key="9">
    <source>
        <dbReference type="RuleBase" id="RU003733"/>
    </source>
</evidence>
<evidence type="ECO:0000256" key="7">
    <source>
        <dbReference type="ARBA" id="ARBA00022798"/>
    </source>
</evidence>
<sequence>METDKTKRTLIASIDQGTTSSRCIIFNKIGEIITCSQLEHKQLTPRPGYTEHDGREIMGAVLNCINRACEQLKDLGYDSSQVKTVGVTNQRETIVFWDSVSGHPLCNAIVWHDTRTQSMIDKISKDEKIVSMIKDKTGLKVSAYFSASKIKWTLENNEQVKKAYDRKTLRMGTIDSWIIFNLTNGKVHATDVSNASRTSLFNIHSLEWDEELCHLFGLTNGPFPYLPKVMPSASNFGMIDDPTCYLSGVNICSCIGDQQSALFGHLCFNPTDTKVTLGTGCFMLVNTGHMAVSSASGVLTTIGWQIDYYNPCTSESEESTTSVSKPQPVVYALEGSVAIGGAAVNWLRDKLRIITNPDETESIARAVTDCGGVVFVPAFTGLFTPHWDSTARGVIVGLTSYTSRDHIVRATLEGVCHCVRDVYTAVKADVLTERESMGGAVKEEDMFQFMSVDGGMTRNGFVCETLASFSDSRVARPKMVECTALGAALLAGIAAGIYKDESDVKDWLYSKGVCGERAVFDPIMTDEERKVEEERWIDALERSKGLAGK</sequence>
<keyword evidence="8" id="KW-0067">ATP-binding</keyword>
<dbReference type="InterPro" id="IPR000577">
    <property type="entry name" value="Carb_kinase_FGGY"/>
</dbReference>
<evidence type="ECO:0000256" key="6">
    <source>
        <dbReference type="ARBA" id="ARBA00022777"/>
    </source>
</evidence>
<dbReference type="Gene3D" id="3.30.420.40">
    <property type="match status" value="2"/>
</dbReference>
<evidence type="ECO:0000256" key="2">
    <source>
        <dbReference type="ARBA" id="ARBA00009156"/>
    </source>
</evidence>
<dbReference type="EMBL" id="BQXS01011556">
    <property type="protein sequence ID" value="GKT13988.1"/>
    <property type="molecule type" value="Genomic_DNA"/>
</dbReference>
<evidence type="ECO:0000256" key="1">
    <source>
        <dbReference type="ARBA" id="ARBA00005190"/>
    </source>
</evidence>
<keyword evidence="7" id="KW-0319">Glycerol metabolism</keyword>
<dbReference type="CDD" id="cd07769">
    <property type="entry name" value="ASKHA_NBD_FGGY_GK"/>
    <property type="match status" value="1"/>
</dbReference>
<keyword evidence="6 9" id="KW-0418">Kinase</keyword>
<gene>
    <name evidence="12" type="ORF">ADUPG1_010384</name>
</gene>
<evidence type="ECO:0000256" key="5">
    <source>
        <dbReference type="ARBA" id="ARBA00022741"/>
    </source>
</evidence>
<keyword evidence="13" id="KW-1185">Reference proteome</keyword>
<dbReference type="InterPro" id="IPR018484">
    <property type="entry name" value="FGGY_N"/>
</dbReference>
<dbReference type="PANTHER" id="PTHR10196:SF68">
    <property type="entry name" value="GLYCEROL KINASE 5-RELATED"/>
    <property type="match status" value="1"/>
</dbReference>
<dbReference type="Pfam" id="PF00370">
    <property type="entry name" value="FGGY_N"/>
    <property type="match status" value="1"/>
</dbReference>
<comment type="similarity">
    <text evidence="2 9">Belongs to the FGGY kinase family.</text>
</comment>
<dbReference type="InterPro" id="IPR018485">
    <property type="entry name" value="FGGY_C"/>
</dbReference>
<evidence type="ECO:0000256" key="3">
    <source>
        <dbReference type="ARBA" id="ARBA00012099"/>
    </source>
</evidence>
<evidence type="ECO:0000256" key="4">
    <source>
        <dbReference type="ARBA" id="ARBA00022679"/>
    </source>
</evidence>
<dbReference type="EC" id="2.7.1.30" evidence="3"/>
<dbReference type="Pfam" id="PF02782">
    <property type="entry name" value="FGGY_C"/>
    <property type="match status" value="1"/>
</dbReference>
<proteinExistence type="inferred from homology"/>
<accession>A0ABQ5JSI3</accession>
<evidence type="ECO:0000259" key="10">
    <source>
        <dbReference type="Pfam" id="PF00370"/>
    </source>
</evidence>
<name>A0ABQ5JSI3_9EUKA</name>
<comment type="pathway">
    <text evidence="1">Polyol metabolism; glycerol degradation via glycerol kinase pathway; sn-glycerol 3-phosphate from glycerol: step 1/1.</text>
</comment>
<evidence type="ECO:0000313" key="12">
    <source>
        <dbReference type="EMBL" id="GKT13988.1"/>
    </source>
</evidence>
<dbReference type="PIRSF" id="PIRSF000538">
    <property type="entry name" value="GlpK"/>
    <property type="match status" value="1"/>
</dbReference>
<keyword evidence="5" id="KW-0547">Nucleotide-binding</keyword>
<evidence type="ECO:0000259" key="11">
    <source>
        <dbReference type="Pfam" id="PF02782"/>
    </source>
</evidence>
<keyword evidence="4 9" id="KW-0808">Transferase</keyword>
<feature type="domain" description="Carbohydrate kinase FGGY N-terminal" evidence="10">
    <location>
        <begin position="11"/>
        <end position="264"/>
    </location>
</feature>
<dbReference type="PANTHER" id="PTHR10196">
    <property type="entry name" value="SUGAR KINASE"/>
    <property type="match status" value="1"/>
</dbReference>
<dbReference type="InterPro" id="IPR018483">
    <property type="entry name" value="Carb_kinase_FGGY_CS"/>
</dbReference>
<dbReference type="NCBIfam" id="NF000756">
    <property type="entry name" value="PRK00047.1"/>
    <property type="match status" value="1"/>
</dbReference>
<evidence type="ECO:0000256" key="8">
    <source>
        <dbReference type="ARBA" id="ARBA00022840"/>
    </source>
</evidence>
<dbReference type="SUPFAM" id="SSF53067">
    <property type="entry name" value="Actin-like ATPase domain"/>
    <property type="match status" value="2"/>
</dbReference>
<dbReference type="InterPro" id="IPR005999">
    <property type="entry name" value="Glycerol_kin"/>
</dbReference>
<dbReference type="NCBIfam" id="TIGR01311">
    <property type="entry name" value="glycerol_kin"/>
    <property type="match status" value="1"/>
</dbReference>
<feature type="domain" description="Carbohydrate kinase FGGY C-terminal" evidence="11">
    <location>
        <begin position="274"/>
        <end position="495"/>
    </location>
</feature>
<dbReference type="InterPro" id="IPR043129">
    <property type="entry name" value="ATPase_NBD"/>
</dbReference>
<evidence type="ECO:0000313" key="13">
    <source>
        <dbReference type="Proteomes" id="UP001057375"/>
    </source>
</evidence>
<dbReference type="GO" id="GO:0016301">
    <property type="term" value="F:kinase activity"/>
    <property type="evidence" value="ECO:0007669"/>
    <property type="project" value="UniProtKB-KW"/>
</dbReference>
<reference evidence="12" key="1">
    <citation type="submission" date="2022-03" db="EMBL/GenBank/DDBJ databases">
        <title>Draft genome sequence of Aduncisulcus paluster, a free-living microaerophilic Fornicata.</title>
        <authorList>
            <person name="Yuyama I."/>
            <person name="Kume K."/>
            <person name="Tamura T."/>
            <person name="Inagaki Y."/>
            <person name="Hashimoto T."/>
        </authorList>
    </citation>
    <scope>NUCLEOTIDE SEQUENCE</scope>
    <source>
        <strain evidence="12">NY0171</strain>
    </source>
</reference>
<organism evidence="12 13">
    <name type="scientific">Aduncisulcus paluster</name>
    <dbReference type="NCBI Taxonomy" id="2918883"/>
    <lineage>
        <taxon>Eukaryota</taxon>
        <taxon>Metamonada</taxon>
        <taxon>Carpediemonas-like organisms</taxon>
        <taxon>Aduncisulcus</taxon>
    </lineage>
</organism>
<dbReference type="PROSITE" id="PS00445">
    <property type="entry name" value="FGGY_KINASES_2"/>
    <property type="match status" value="1"/>
</dbReference>
<dbReference type="Proteomes" id="UP001057375">
    <property type="component" value="Unassembled WGS sequence"/>
</dbReference>